<name>A0A1E5L6C4_9FIRM</name>
<dbReference type="Gene3D" id="2.40.30.20">
    <property type="match status" value="2"/>
</dbReference>
<feature type="repeat" description="Lumazine-binding" evidence="10">
    <location>
        <begin position="1"/>
        <end position="97"/>
    </location>
</feature>
<evidence type="ECO:0000313" key="13">
    <source>
        <dbReference type="Proteomes" id="UP000095255"/>
    </source>
</evidence>
<keyword evidence="13" id="KW-1185">Reference proteome</keyword>
<evidence type="ECO:0000256" key="8">
    <source>
        <dbReference type="ARBA" id="ARBA00022737"/>
    </source>
</evidence>
<dbReference type="EC" id="2.5.1.9" evidence="4 9"/>
<dbReference type="InterPro" id="IPR017938">
    <property type="entry name" value="Riboflavin_synthase-like_b-brl"/>
</dbReference>
<dbReference type="PROSITE" id="PS51177">
    <property type="entry name" value="LUMAZINE_BIND"/>
    <property type="match status" value="2"/>
</dbReference>
<dbReference type="PANTHER" id="PTHR21098:SF12">
    <property type="entry name" value="RIBOFLAVIN SYNTHASE"/>
    <property type="match status" value="1"/>
</dbReference>
<dbReference type="NCBIfam" id="NF009566">
    <property type="entry name" value="PRK13020.1"/>
    <property type="match status" value="1"/>
</dbReference>
<dbReference type="RefSeq" id="WP_069701796.1">
    <property type="nucleotide sequence ID" value="NZ_MJAT01000012.1"/>
</dbReference>
<evidence type="ECO:0000256" key="9">
    <source>
        <dbReference type="NCBIfam" id="TIGR00187"/>
    </source>
</evidence>
<evidence type="ECO:0000256" key="1">
    <source>
        <dbReference type="ARBA" id="ARBA00000968"/>
    </source>
</evidence>
<dbReference type="SUPFAM" id="SSF63380">
    <property type="entry name" value="Riboflavin synthase domain-like"/>
    <property type="match status" value="2"/>
</dbReference>
<feature type="domain" description="Lumazine-binding" evidence="11">
    <location>
        <begin position="98"/>
        <end position="194"/>
    </location>
</feature>
<evidence type="ECO:0000256" key="10">
    <source>
        <dbReference type="PROSITE-ProRule" id="PRU00524"/>
    </source>
</evidence>
<dbReference type="GO" id="GO:0009231">
    <property type="term" value="P:riboflavin biosynthetic process"/>
    <property type="evidence" value="ECO:0007669"/>
    <property type="project" value="UniProtKB-KW"/>
</dbReference>
<evidence type="ECO:0000256" key="2">
    <source>
        <dbReference type="ARBA" id="ARBA00002803"/>
    </source>
</evidence>
<dbReference type="NCBIfam" id="NF006767">
    <property type="entry name" value="PRK09289.1"/>
    <property type="match status" value="1"/>
</dbReference>
<dbReference type="Proteomes" id="UP000095255">
    <property type="component" value="Unassembled WGS sequence"/>
</dbReference>
<organism evidence="12 13">
    <name type="scientific">Desulfuribacillus stibiiarsenatis</name>
    <dbReference type="NCBI Taxonomy" id="1390249"/>
    <lineage>
        <taxon>Bacteria</taxon>
        <taxon>Bacillati</taxon>
        <taxon>Bacillota</taxon>
        <taxon>Desulfuribacillia</taxon>
        <taxon>Desulfuribacillales</taxon>
        <taxon>Desulfuribacillaceae</taxon>
        <taxon>Desulfuribacillus</taxon>
    </lineage>
</organism>
<evidence type="ECO:0000256" key="3">
    <source>
        <dbReference type="ARBA" id="ARBA00004887"/>
    </source>
</evidence>
<dbReference type="PIRSF" id="PIRSF000498">
    <property type="entry name" value="Riboflavin_syn_A"/>
    <property type="match status" value="1"/>
</dbReference>
<protein>
    <recommendedName>
        <fullName evidence="5 9">Riboflavin synthase</fullName>
        <ecNumber evidence="4 9">2.5.1.9</ecNumber>
    </recommendedName>
</protein>
<reference evidence="12 13" key="1">
    <citation type="submission" date="2016-09" db="EMBL/GenBank/DDBJ databases">
        <title>Desulfuribacillus arsenicus sp. nov., an obligately anaerobic, dissimilatory arsenic- and antimonate-reducing bacterium isolated from anoxic sediments.</title>
        <authorList>
            <person name="Abin C.A."/>
            <person name="Hollibaugh J.T."/>
        </authorList>
    </citation>
    <scope>NUCLEOTIDE SEQUENCE [LARGE SCALE GENOMIC DNA]</scope>
    <source>
        <strain evidence="12 13">MLFW-2</strain>
    </source>
</reference>
<keyword evidence="6" id="KW-0686">Riboflavin biosynthesis</keyword>
<sequence>MFTGIIEEIGYIQSIQNAQGLGRRVTIQAKEILRDVNLGDSIAVNGICLTVTQYNQQQFSVDVMPETMEHTNLGLLKANSPVNLERAMQAGGRFGGHIVSGHVDGVATLAERKTLANAIILTFQTLENMLRYMIPKGSITIDGISLTIIEVTHQSFSVSIIPHTKDITTLGKKKVGDIVNIECDMIAKYVERLVSFKEPKESKKIDMDYLAKMGMI</sequence>
<comment type="catalytic activity">
    <reaction evidence="1">
        <text>2 6,7-dimethyl-8-(1-D-ribityl)lumazine + H(+) = 5-amino-6-(D-ribitylamino)uracil + riboflavin</text>
        <dbReference type="Rhea" id="RHEA:20772"/>
        <dbReference type="ChEBI" id="CHEBI:15378"/>
        <dbReference type="ChEBI" id="CHEBI:15934"/>
        <dbReference type="ChEBI" id="CHEBI:57986"/>
        <dbReference type="ChEBI" id="CHEBI:58201"/>
        <dbReference type="EC" id="2.5.1.9"/>
    </reaction>
</comment>
<keyword evidence="7" id="KW-0808">Transferase</keyword>
<comment type="caution">
    <text evidence="12">The sequence shown here is derived from an EMBL/GenBank/DDBJ whole genome shotgun (WGS) entry which is preliminary data.</text>
</comment>
<comment type="pathway">
    <text evidence="3">Cofactor biosynthesis; riboflavin biosynthesis; riboflavin from 2-hydroxy-3-oxobutyl phosphate and 5-amino-6-(D-ribitylamino)uracil: step 2/2.</text>
</comment>
<dbReference type="NCBIfam" id="TIGR00187">
    <property type="entry name" value="ribE"/>
    <property type="match status" value="1"/>
</dbReference>
<proteinExistence type="predicted"/>
<comment type="function">
    <text evidence="2">Catalyzes the dismutation of two molecules of 6,7-dimethyl-8-ribityllumazine, resulting in the formation of riboflavin and 5-amino-6-(D-ribitylamino)uracil.</text>
</comment>
<feature type="domain" description="Lumazine-binding" evidence="11">
    <location>
        <begin position="1"/>
        <end position="97"/>
    </location>
</feature>
<dbReference type="Pfam" id="PF00677">
    <property type="entry name" value="Lum_binding"/>
    <property type="match status" value="2"/>
</dbReference>
<dbReference type="FunFam" id="2.40.30.20:FF:000006">
    <property type="entry name" value="Riboflavin synthase, alpha subunit"/>
    <property type="match status" value="1"/>
</dbReference>
<evidence type="ECO:0000256" key="4">
    <source>
        <dbReference type="ARBA" id="ARBA00012827"/>
    </source>
</evidence>
<dbReference type="EMBL" id="MJAT01000012">
    <property type="protein sequence ID" value="OEH85712.1"/>
    <property type="molecule type" value="Genomic_DNA"/>
</dbReference>
<evidence type="ECO:0000256" key="6">
    <source>
        <dbReference type="ARBA" id="ARBA00022619"/>
    </source>
</evidence>
<dbReference type="FunFam" id="2.40.30.20:FF:000004">
    <property type="entry name" value="Riboflavin synthase, alpha subunit"/>
    <property type="match status" value="1"/>
</dbReference>
<dbReference type="PANTHER" id="PTHR21098">
    <property type="entry name" value="RIBOFLAVIN SYNTHASE ALPHA CHAIN"/>
    <property type="match status" value="1"/>
</dbReference>
<evidence type="ECO:0000256" key="5">
    <source>
        <dbReference type="ARBA" id="ARBA00013950"/>
    </source>
</evidence>
<evidence type="ECO:0000259" key="11">
    <source>
        <dbReference type="PROSITE" id="PS51177"/>
    </source>
</evidence>
<dbReference type="InterPro" id="IPR026017">
    <property type="entry name" value="Lumazine-bd_dom"/>
</dbReference>
<dbReference type="OrthoDB" id="9788537at2"/>
<gene>
    <name evidence="12" type="ORF">BHU72_02650</name>
</gene>
<dbReference type="CDD" id="cd00402">
    <property type="entry name" value="Riboflavin_synthase_like"/>
    <property type="match status" value="1"/>
</dbReference>
<dbReference type="AlphaFoldDB" id="A0A1E5L6C4"/>
<dbReference type="InterPro" id="IPR001783">
    <property type="entry name" value="Lumazine-bd"/>
</dbReference>
<dbReference type="STRING" id="1390249.BHU72_02650"/>
<dbReference type="GO" id="GO:0004746">
    <property type="term" value="F:riboflavin synthase activity"/>
    <property type="evidence" value="ECO:0007669"/>
    <property type="project" value="UniProtKB-UniRule"/>
</dbReference>
<dbReference type="InterPro" id="IPR023366">
    <property type="entry name" value="ATP_synth_asu-like_sf"/>
</dbReference>
<keyword evidence="8" id="KW-0677">Repeat</keyword>
<feature type="repeat" description="Lumazine-binding" evidence="10">
    <location>
        <begin position="98"/>
        <end position="194"/>
    </location>
</feature>
<evidence type="ECO:0000313" key="12">
    <source>
        <dbReference type="EMBL" id="OEH85712.1"/>
    </source>
</evidence>
<evidence type="ECO:0000256" key="7">
    <source>
        <dbReference type="ARBA" id="ARBA00022679"/>
    </source>
</evidence>
<accession>A0A1E5L6C4</accession>